<evidence type="ECO:0000313" key="3">
    <source>
        <dbReference type="Proteomes" id="UP000031512"/>
    </source>
</evidence>
<dbReference type="GO" id="GO:0005829">
    <property type="term" value="C:cytosol"/>
    <property type="evidence" value="ECO:0007669"/>
    <property type="project" value="TreeGrafter"/>
</dbReference>
<dbReference type="Gene3D" id="3.40.50.1000">
    <property type="entry name" value="HAD superfamily/HAD-like"/>
    <property type="match status" value="1"/>
</dbReference>
<dbReference type="eggNOG" id="ENOG502RSY5">
    <property type="taxonomic scope" value="Eukaryota"/>
</dbReference>
<dbReference type="InterPro" id="IPR023214">
    <property type="entry name" value="HAD_sf"/>
</dbReference>
<feature type="signal peptide" evidence="1">
    <location>
        <begin position="1"/>
        <end position="21"/>
    </location>
</feature>
<dbReference type="Proteomes" id="UP000031512">
    <property type="component" value="Chromosome 3"/>
</dbReference>
<dbReference type="Gene3D" id="3.30.1240.10">
    <property type="match status" value="1"/>
</dbReference>
<evidence type="ECO:0000256" key="1">
    <source>
        <dbReference type="SAM" id="SignalP"/>
    </source>
</evidence>
<dbReference type="GO" id="GO:0050308">
    <property type="term" value="F:sugar-phosphatase activity"/>
    <property type="evidence" value="ECO:0007669"/>
    <property type="project" value="UniProtKB-EC"/>
</dbReference>
<dbReference type="PANTHER" id="PTHR10000:SF8">
    <property type="entry name" value="HAD SUPERFAMILY HYDROLASE-LIKE, TYPE 3"/>
    <property type="match status" value="1"/>
</dbReference>
<protein>
    <submittedName>
        <fullName evidence="2">Haloacid dehalogenase-like hydrolase family member protein</fullName>
        <ecNumber evidence="2">3.1.3.23</ecNumber>
    </submittedName>
</protein>
<dbReference type="GeneID" id="15805519"/>
<dbReference type="VEuPathDB" id="PiroplasmaDB:BEWA_001130"/>
<dbReference type="NCBIfam" id="TIGR01484">
    <property type="entry name" value="HAD-SF-IIB"/>
    <property type="match status" value="1"/>
</dbReference>
<dbReference type="KEGG" id="beq:BEWA_001130"/>
<dbReference type="Pfam" id="PF08282">
    <property type="entry name" value="Hydrolase_3"/>
    <property type="match status" value="1"/>
</dbReference>
<dbReference type="EC" id="3.1.3.23" evidence="2"/>
<sequence length="320" mass="35386">MRLLSVLYIILALRFASTGNGDDGRLRRNSSTYSSFSEPTSPRDISQFVKPESPPKYFGIDIDGTLHTNNKESFEKNIEAFAEVRKKGYTPFFCTGRSLTSAMNVVGEEFKTKTGYNGYPGVYNDGSIVYDKDGNLIYSKPFSNTVLEAITERLVAENLKDKCLFCTKDAFYSLAELDQEFQNIFDSLNVIFPRLEVIGTILDIGVAEVFIQSRTFDIPGLERGVDYVEKYVGVDGIALSPPGITKGSAFSTLIKHSGGKPEDYGFIGDGDNDTEAMEFCNVSFAVGNSPDEVKKHAKWVLEETCDQGAVAKALKLTYDL</sequence>
<reference evidence="2 3" key="1">
    <citation type="journal article" date="2012" name="BMC Genomics">
        <title>Comparative genomic analysis and phylogenetic position of Theileria equi.</title>
        <authorList>
            <person name="Kappmeyer L.S."/>
            <person name="Thiagarajan M."/>
            <person name="Herndon D.R."/>
            <person name="Ramsay J.D."/>
            <person name="Caler E."/>
            <person name="Djikeng A."/>
            <person name="Gillespie J.J."/>
            <person name="Lau A.O."/>
            <person name="Roalson E.H."/>
            <person name="Silva J.C."/>
            <person name="Silva M.G."/>
            <person name="Suarez C.E."/>
            <person name="Ueti M.W."/>
            <person name="Nene V.M."/>
            <person name="Mealey R.H."/>
            <person name="Knowles D.P."/>
            <person name="Brayton K.A."/>
        </authorList>
    </citation>
    <scope>NUCLEOTIDE SEQUENCE [LARGE SCALE GENOMIC DNA]</scope>
    <source>
        <strain evidence="2 3">WA</strain>
    </source>
</reference>
<dbReference type="InterPro" id="IPR036412">
    <property type="entry name" value="HAD-like_sf"/>
</dbReference>
<dbReference type="RefSeq" id="XP_004830372.1">
    <property type="nucleotide sequence ID" value="XM_004830315.1"/>
</dbReference>
<accession>L0B0B4</accession>
<dbReference type="STRING" id="1537102.L0B0B4"/>
<dbReference type="AlphaFoldDB" id="L0B0B4"/>
<keyword evidence="1" id="KW-0732">Signal</keyword>
<dbReference type="SUPFAM" id="SSF56784">
    <property type="entry name" value="HAD-like"/>
    <property type="match status" value="1"/>
</dbReference>
<dbReference type="InterPro" id="IPR006379">
    <property type="entry name" value="HAD-SF_hydro_IIB"/>
</dbReference>
<organism evidence="2 3">
    <name type="scientific">Theileria equi strain WA</name>
    <dbReference type="NCBI Taxonomy" id="1537102"/>
    <lineage>
        <taxon>Eukaryota</taxon>
        <taxon>Sar</taxon>
        <taxon>Alveolata</taxon>
        <taxon>Apicomplexa</taxon>
        <taxon>Aconoidasida</taxon>
        <taxon>Piroplasmida</taxon>
        <taxon>Theileriidae</taxon>
        <taxon>Theileria</taxon>
    </lineage>
</organism>
<dbReference type="OrthoDB" id="27226at2759"/>
<gene>
    <name evidence="2" type="ORF">BEWA_001130</name>
</gene>
<dbReference type="PANTHER" id="PTHR10000">
    <property type="entry name" value="PHOSPHOSERINE PHOSPHATASE"/>
    <property type="match status" value="1"/>
</dbReference>
<proteinExistence type="predicted"/>
<name>L0B0B4_THEEQ</name>
<keyword evidence="3" id="KW-1185">Reference proteome</keyword>
<feature type="chain" id="PRO_5003939607" evidence="1">
    <location>
        <begin position="22"/>
        <end position="320"/>
    </location>
</feature>
<evidence type="ECO:0000313" key="2">
    <source>
        <dbReference type="EMBL" id="AFZ80706.1"/>
    </source>
</evidence>
<keyword evidence="2" id="KW-0378">Hydrolase</keyword>
<dbReference type="GO" id="GO:0000287">
    <property type="term" value="F:magnesium ion binding"/>
    <property type="evidence" value="ECO:0007669"/>
    <property type="project" value="TreeGrafter"/>
</dbReference>
<dbReference type="EMBL" id="CP001670">
    <property type="protein sequence ID" value="AFZ80706.1"/>
    <property type="molecule type" value="Genomic_DNA"/>
</dbReference>